<feature type="domain" description="EF-hand" evidence="2">
    <location>
        <begin position="136"/>
        <end position="171"/>
    </location>
</feature>
<dbReference type="SUPFAM" id="SSF47473">
    <property type="entry name" value="EF-hand"/>
    <property type="match status" value="1"/>
</dbReference>
<dbReference type="CDD" id="cd00051">
    <property type="entry name" value="EFh"/>
    <property type="match status" value="1"/>
</dbReference>
<dbReference type="Pfam" id="PF13499">
    <property type="entry name" value="EF-hand_7"/>
    <property type="match status" value="1"/>
</dbReference>
<dbReference type="Gene3D" id="1.10.238.10">
    <property type="entry name" value="EF-hand"/>
    <property type="match status" value="1"/>
</dbReference>
<dbReference type="GeneID" id="20083124"/>
<evidence type="ECO:0000259" key="2">
    <source>
        <dbReference type="PROSITE" id="PS50222"/>
    </source>
</evidence>
<dbReference type="PROSITE" id="PS50222">
    <property type="entry name" value="EF_HAND_2"/>
    <property type="match status" value="1"/>
</dbReference>
<dbReference type="VEuPathDB" id="FungiDB:H310_06074"/>
<dbReference type="GO" id="GO:0005509">
    <property type="term" value="F:calcium ion binding"/>
    <property type="evidence" value="ECO:0007669"/>
    <property type="project" value="InterPro"/>
</dbReference>
<dbReference type="OrthoDB" id="26525at2759"/>
<dbReference type="InterPro" id="IPR018247">
    <property type="entry name" value="EF_Hand_1_Ca_BS"/>
</dbReference>
<protein>
    <recommendedName>
        <fullName evidence="2">EF-hand domain-containing protein</fullName>
    </recommendedName>
</protein>
<dbReference type="EMBL" id="KI913961">
    <property type="protein sequence ID" value="ETW02605.1"/>
    <property type="molecule type" value="Genomic_DNA"/>
</dbReference>
<sequence length="250" mass="28032">MRGAGDNPKTNEDTSSVTPSLVSALIDTDLNRVFRFLRGYAARSKLRRLERELQVKTQAMASHAANDATPVPPAWGEFANDAYEIIEILGEGETEQLDALRREILAVTRDVEAAKADGPITGNDLSQALKEMNLPLSKAEVEHMIWEVDEDMDGCVSMTEFKNMFTRCVHDSHGIEPTQLYHVVQFLIYDQDFSFNLTVGEIAQRSNVRHNSELLARQLSSLFGKEAPETRVSLPTYWAVVNTTMPNLFN</sequence>
<keyword evidence="1" id="KW-0106">Calcium</keyword>
<reference evidence="3" key="1">
    <citation type="submission" date="2013-12" db="EMBL/GenBank/DDBJ databases">
        <title>The Genome Sequence of Aphanomyces invadans NJM9701.</title>
        <authorList>
            <consortium name="The Broad Institute Genomics Platform"/>
            <person name="Russ C."/>
            <person name="Tyler B."/>
            <person name="van West P."/>
            <person name="Dieguez-Uribeondo J."/>
            <person name="Young S.K."/>
            <person name="Zeng Q."/>
            <person name="Gargeya S."/>
            <person name="Fitzgerald M."/>
            <person name="Abouelleil A."/>
            <person name="Alvarado L."/>
            <person name="Chapman S.B."/>
            <person name="Gainer-Dewar J."/>
            <person name="Goldberg J."/>
            <person name="Griggs A."/>
            <person name="Gujja S."/>
            <person name="Hansen M."/>
            <person name="Howarth C."/>
            <person name="Imamovic A."/>
            <person name="Ireland A."/>
            <person name="Larimer J."/>
            <person name="McCowan C."/>
            <person name="Murphy C."/>
            <person name="Pearson M."/>
            <person name="Poon T.W."/>
            <person name="Priest M."/>
            <person name="Roberts A."/>
            <person name="Saif S."/>
            <person name="Shea T."/>
            <person name="Sykes S."/>
            <person name="Wortman J."/>
            <person name="Nusbaum C."/>
            <person name="Birren B."/>
        </authorList>
    </citation>
    <scope>NUCLEOTIDE SEQUENCE [LARGE SCALE GENOMIC DNA]</scope>
    <source>
        <strain evidence="3">NJM9701</strain>
    </source>
</reference>
<organism evidence="3">
    <name type="scientific">Aphanomyces invadans</name>
    <dbReference type="NCBI Taxonomy" id="157072"/>
    <lineage>
        <taxon>Eukaryota</taxon>
        <taxon>Sar</taxon>
        <taxon>Stramenopiles</taxon>
        <taxon>Oomycota</taxon>
        <taxon>Saprolegniomycetes</taxon>
        <taxon>Saprolegniales</taxon>
        <taxon>Verrucalvaceae</taxon>
        <taxon>Aphanomyces</taxon>
    </lineage>
</organism>
<evidence type="ECO:0000313" key="3">
    <source>
        <dbReference type="EMBL" id="ETW02605.1"/>
    </source>
</evidence>
<proteinExistence type="predicted"/>
<dbReference type="InterPro" id="IPR011992">
    <property type="entry name" value="EF-hand-dom_pair"/>
</dbReference>
<evidence type="ECO:0000256" key="1">
    <source>
        <dbReference type="ARBA" id="ARBA00022837"/>
    </source>
</evidence>
<gene>
    <name evidence="3" type="ORF">H310_06074</name>
</gene>
<dbReference type="InterPro" id="IPR002048">
    <property type="entry name" value="EF_hand_dom"/>
</dbReference>
<accession>A0A024U8R1</accession>
<dbReference type="PROSITE" id="PS00018">
    <property type="entry name" value="EF_HAND_1"/>
    <property type="match status" value="1"/>
</dbReference>
<dbReference type="RefSeq" id="XP_008869210.1">
    <property type="nucleotide sequence ID" value="XM_008870988.1"/>
</dbReference>
<name>A0A024U8R1_9STRA</name>
<dbReference type="AlphaFoldDB" id="A0A024U8R1"/>